<sequence>MEMARWARSSQLTPRNRWITLTANKPISHLLQRPCLFLAVLVALIALQSDFRRDITNQNLRHVFSATGSSPAAEILVVDGMRDGTTTLRSAKVRGLFQWGSRARGAARSSTSGSGKGKPEDSNSDSKLSPSRRGSEDSTKTSASGGSSTSSCGPRWSSKSSRSDDHDYGPDWDW</sequence>
<keyword evidence="3" id="KW-1185">Reference proteome</keyword>
<accession>A0AAD5VV24</accession>
<name>A0AAD5VV24_9AGAR</name>
<evidence type="ECO:0000313" key="2">
    <source>
        <dbReference type="EMBL" id="KAJ3568478.1"/>
    </source>
</evidence>
<proteinExistence type="predicted"/>
<feature type="compositionally biased region" description="Basic and acidic residues" evidence="1">
    <location>
        <begin position="161"/>
        <end position="174"/>
    </location>
</feature>
<dbReference type="EMBL" id="JANIEX010000343">
    <property type="protein sequence ID" value="KAJ3568478.1"/>
    <property type="molecule type" value="Genomic_DNA"/>
</dbReference>
<evidence type="ECO:0000313" key="3">
    <source>
        <dbReference type="Proteomes" id="UP001213000"/>
    </source>
</evidence>
<evidence type="ECO:0000256" key="1">
    <source>
        <dbReference type="SAM" id="MobiDB-lite"/>
    </source>
</evidence>
<feature type="compositionally biased region" description="Low complexity" evidence="1">
    <location>
        <begin position="140"/>
        <end position="153"/>
    </location>
</feature>
<organism evidence="2 3">
    <name type="scientific">Leucocoprinus birnbaumii</name>
    <dbReference type="NCBI Taxonomy" id="56174"/>
    <lineage>
        <taxon>Eukaryota</taxon>
        <taxon>Fungi</taxon>
        <taxon>Dikarya</taxon>
        <taxon>Basidiomycota</taxon>
        <taxon>Agaricomycotina</taxon>
        <taxon>Agaricomycetes</taxon>
        <taxon>Agaricomycetidae</taxon>
        <taxon>Agaricales</taxon>
        <taxon>Agaricineae</taxon>
        <taxon>Agaricaceae</taxon>
        <taxon>Leucocoprinus</taxon>
    </lineage>
</organism>
<protein>
    <submittedName>
        <fullName evidence="2">Uncharacterized protein</fullName>
    </submittedName>
</protein>
<comment type="caution">
    <text evidence="2">The sequence shown here is derived from an EMBL/GenBank/DDBJ whole genome shotgun (WGS) entry which is preliminary data.</text>
</comment>
<feature type="region of interest" description="Disordered" evidence="1">
    <location>
        <begin position="101"/>
        <end position="174"/>
    </location>
</feature>
<dbReference type="AlphaFoldDB" id="A0AAD5VV24"/>
<gene>
    <name evidence="2" type="ORF">NP233_g5681</name>
</gene>
<reference evidence="2" key="1">
    <citation type="submission" date="2022-07" db="EMBL/GenBank/DDBJ databases">
        <title>Genome Sequence of Leucocoprinus birnbaumii.</title>
        <authorList>
            <person name="Buettner E."/>
        </authorList>
    </citation>
    <scope>NUCLEOTIDE SEQUENCE</scope>
    <source>
        <strain evidence="2">VT141</strain>
    </source>
</reference>
<dbReference type="Proteomes" id="UP001213000">
    <property type="component" value="Unassembled WGS sequence"/>
</dbReference>
<feature type="compositionally biased region" description="Low complexity" evidence="1">
    <location>
        <begin position="101"/>
        <end position="113"/>
    </location>
</feature>